<keyword evidence="2" id="KW-1185">Reference proteome</keyword>
<protein>
    <recommendedName>
        <fullName evidence="3">Phasin protein</fullName>
    </recommendedName>
</protein>
<comment type="caution">
    <text evidence="1">The sequence shown here is derived from an EMBL/GenBank/DDBJ whole genome shotgun (WGS) entry which is preliminary data.</text>
</comment>
<reference evidence="1 2" key="1">
    <citation type="submission" date="2022-10" db="EMBL/GenBank/DDBJ databases">
        <title>Janthinobacterium sp. hw3 Genome sequencing.</title>
        <authorList>
            <person name="Park S."/>
        </authorList>
    </citation>
    <scope>NUCLEOTIDE SEQUENCE [LARGE SCALE GENOMIC DNA]</scope>
    <source>
        <strain evidence="2">hw3</strain>
    </source>
</reference>
<evidence type="ECO:0008006" key="3">
    <source>
        <dbReference type="Google" id="ProtNLM"/>
    </source>
</evidence>
<evidence type="ECO:0000313" key="2">
    <source>
        <dbReference type="Proteomes" id="UP001221208"/>
    </source>
</evidence>
<accession>A0ABT5K307</accession>
<evidence type="ECO:0000313" key="1">
    <source>
        <dbReference type="EMBL" id="MDC8758666.1"/>
    </source>
</evidence>
<dbReference type="Proteomes" id="UP001221208">
    <property type="component" value="Unassembled WGS sequence"/>
</dbReference>
<name>A0ABT5K307_9BURK</name>
<proteinExistence type="predicted"/>
<gene>
    <name evidence="1" type="ORF">OIK44_13870</name>
</gene>
<sequence length="97" mass="10131">MSTNTELPMHLYKANLELLQTTGKLIQESGQQFLSQAAPGDLQAFVSNVGNSQAAFVAGLGAAVQTWQKETTEALGGLAGAAPFGNAMGDFLKQFGK</sequence>
<dbReference type="EMBL" id="JAQQXR010000005">
    <property type="protein sequence ID" value="MDC8758666.1"/>
    <property type="molecule type" value="Genomic_DNA"/>
</dbReference>
<dbReference type="RefSeq" id="WP_273671388.1">
    <property type="nucleotide sequence ID" value="NZ_JAQQXR010000005.1"/>
</dbReference>
<organism evidence="1 2">
    <name type="scientific">Janthinobacterium fluminis</name>
    <dbReference type="NCBI Taxonomy" id="2987524"/>
    <lineage>
        <taxon>Bacteria</taxon>
        <taxon>Pseudomonadati</taxon>
        <taxon>Pseudomonadota</taxon>
        <taxon>Betaproteobacteria</taxon>
        <taxon>Burkholderiales</taxon>
        <taxon>Oxalobacteraceae</taxon>
        <taxon>Janthinobacterium</taxon>
    </lineage>
</organism>